<keyword evidence="2" id="KW-1185">Reference proteome</keyword>
<sequence length="269" mass="31367">MPLNGFESDVFSISLENTRNNLTHHEQSHCQKDKNIEKSSGGDEFSIRKVHKLKRKLHEELDIDKLLKKPMLWDESIKQEESTSAEQDVEPMETSPIRRKSINISQEDLTLLDTIDDSFAPIINAAKRVILSITESSASNIQNTTGNLEVSYRPSDNYINLWQNYMEKKPLRKKRLEEFGERMLKYSEIIKKNVCVLNELYKHGMEEFKRPYKLPNFEEIESSSTSSINNDSESTQEKLPFLHIGRFNSTTEYEKVLSLQEKIEAKHKR</sequence>
<name>A0A8K0CX13_IGNLU</name>
<organism evidence="1 2">
    <name type="scientific">Ignelater luminosus</name>
    <name type="common">Cucubano</name>
    <name type="synonym">Pyrophorus luminosus</name>
    <dbReference type="NCBI Taxonomy" id="2038154"/>
    <lineage>
        <taxon>Eukaryota</taxon>
        <taxon>Metazoa</taxon>
        <taxon>Ecdysozoa</taxon>
        <taxon>Arthropoda</taxon>
        <taxon>Hexapoda</taxon>
        <taxon>Insecta</taxon>
        <taxon>Pterygota</taxon>
        <taxon>Neoptera</taxon>
        <taxon>Endopterygota</taxon>
        <taxon>Coleoptera</taxon>
        <taxon>Polyphaga</taxon>
        <taxon>Elateriformia</taxon>
        <taxon>Elateroidea</taxon>
        <taxon>Elateridae</taxon>
        <taxon>Agrypninae</taxon>
        <taxon>Pyrophorini</taxon>
        <taxon>Ignelater</taxon>
    </lineage>
</organism>
<gene>
    <name evidence="1" type="ORF">ILUMI_10872</name>
</gene>
<evidence type="ECO:0000313" key="2">
    <source>
        <dbReference type="Proteomes" id="UP000801492"/>
    </source>
</evidence>
<reference evidence="1" key="1">
    <citation type="submission" date="2019-08" db="EMBL/GenBank/DDBJ databases">
        <title>The genome of the North American firefly Photinus pyralis.</title>
        <authorList>
            <consortium name="Photinus pyralis genome working group"/>
            <person name="Fallon T.R."/>
            <person name="Sander Lower S.E."/>
            <person name="Weng J.-K."/>
        </authorList>
    </citation>
    <scope>NUCLEOTIDE SEQUENCE</scope>
    <source>
        <strain evidence="1">TRF0915ILg1</strain>
        <tissue evidence="1">Whole body</tissue>
    </source>
</reference>
<protein>
    <submittedName>
        <fullName evidence="1">Uncharacterized protein</fullName>
    </submittedName>
</protein>
<dbReference type="OrthoDB" id="6784338at2759"/>
<comment type="caution">
    <text evidence="1">The sequence shown here is derived from an EMBL/GenBank/DDBJ whole genome shotgun (WGS) entry which is preliminary data.</text>
</comment>
<dbReference type="Proteomes" id="UP000801492">
    <property type="component" value="Unassembled WGS sequence"/>
</dbReference>
<dbReference type="EMBL" id="VTPC01006056">
    <property type="protein sequence ID" value="KAF2895298.1"/>
    <property type="molecule type" value="Genomic_DNA"/>
</dbReference>
<dbReference type="AlphaFoldDB" id="A0A8K0CX13"/>
<proteinExistence type="predicted"/>
<accession>A0A8K0CX13</accession>
<evidence type="ECO:0000313" key="1">
    <source>
        <dbReference type="EMBL" id="KAF2895298.1"/>
    </source>
</evidence>